<evidence type="ECO:0008006" key="3">
    <source>
        <dbReference type="Google" id="ProtNLM"/>
    </source>
</evidence>
<evidence type="ECO:0000313" key="2">
    <source>
        <dbReference type="Proteomes" id="UP001209730"/>
    </source>
</evidence>
<dbReference type="EMBL" id="JAPHQB010000130">
    <property type="protein sequence ID" value="MCX2803447.1"/>
    <property type="molecule type" value="Genomic_DNA"/>
</dbReference>
<proteinExistence type="predicted"/>
<dbReference type="InterPro" id="IPR006530">
    <property type="entry name" value="YD"/>
</dbReference>
<dbReference type="NCBIfam" id="TIGR01643">
    <property type="entry name" value="YD_repeat_2x"/>
    <property type="match status" value="1"/>
</dbReference>
<dbReference type="Gene3D" id="2.180.10.10">
    <property type="entry name" value="RHS repeat-associated core"/>
    <property type="match status" value="1"/>
</dbReference>
<dbReference type="Proteomes" id="UP001209730">
    <property type="component" value="Unassembled WGS sequence"/>
</dbReference>
<comment type="caution">
    <text evidence="1">The sequence shown here is derived from an EMBL/GenBank/DDBJ whole genome shotgun (WGS) entry which is preliminary data.</text>
</comment>
<dbReference type="AlphaFoldDB" id="A0AB35I427"/>
<gene>
    <name evidence="1" type="ORF">OQJ68_16895</name>
</gene>
<feature type="non-terminal residue" evidence="1">
    <location>
        <position position="76"/>
    </location>
</feature>
<protein>
    <recommendedName>
        <fullName evidence="3">YD repeat-containing protein</fullName>
    </recommendedName>
</protein>
<evidence type="ECO:0000313" key="1">
    <source>
        <dbReference type="EMBL" id="MCX2803447.1"/>
    </source>
</evidence>
<feature type="non-terminal residue" evidence="1">
    <location>
        <position position="1"/>
    </location>
</feature>
<reference evidence="1" key="1">
    <citation type="submission" date="2022-11" db="EMBL/GenBank/DDBJ databases">
        <title>Chitin-degrading and fungicidal potential of chitinolytic bacterial strains from marine environment of the Pacific Ocean regions.</title>
        <authorList>
            <person name="Pentekhina I."/>
            <person name="Nedashkovskaya O."/>
            <person name="Seitkalieva A."/>
            <person name="Podvolotskaya A."/>
            <person name="Tekutyeva L."/>
            <person name="Balabanova L."/>
        </authorList>
    </citation>
    <scope>NUCLEOTIDE SEQUENCE</scope>
    <source>
        <strain evidence="1">KMM 6838</strain>
    </source>
</reference>
<name>A0AB35I427_MICTH</name>
<sequence length="76" mass="9145">GKNQKLQTRYHYNSRQQLTRVEQLKIDDNGQEQLQQQTHYQYDPLGRRIAKTDSDQHTDFLWDGDLLLRETVQKTN</sequence>
<dbReference type="RefSeq" id="WP_266066821.1">
    <property type="nucleotide sequence ID" value="NZ_JAPHQB010000130.1"/>
</dbReference>
<organism evidence="1 2">
    <name type="scientific">Microbulbifer thermotolerans</name>
    <dbReference type="NCBI Taxonomy" id="252514"/>
    <lineage>
        <taxon>Bacteria</taxon>
        <taxon>Pseudomonadati</taxon>
        <taxon>Pseudomonadota</taxon>
        <taxon>Gammaproteobacteria</taxon>
        <taxon>Cellvibrionales</taxon>
        <taxon>Microbulbiferaceae</taxon>
        <taxon>Microbulbifer</taxon>
    </lineage>
</organism>
<accession>A0AB35I427</accession>